<sequence length="134" mass="14811">MMDCYSSESPGKISNSKAGRQITGSNPRIKREEEGNLLFGPGKGSPYHTKRSPKKVQSHKPNPPPSRGLPPPPSQQKKIGPCQSLEEEEEECRRDSYTKTLFSDVLPAVEAEINPKLGNTNIIQIHKDNIYGSP</sequence>
<keyword evidence="3" id="KW-1185">Reference proteome</keyword>
<feature type="compositionally biased region" description="Basic residues" evidence="1">
    <location>
        <begin position="48"/>
        <end position="58"/>
    </location>
</feature>
<feature type="compositionally biased region" description="Polar residues" evidence="1">
    <location>
        <begin position="1"/>
        <end position="26"/>
    </location>
</feature>
<comment type="caution">
    <text evidence="2">The sequence shown here is derived from an EMBL/GenBank/DDBJ whole genome shotgun (WGS) entry which is preliminary data.</text>
</comment>
<accession>A0AAD6LW15</accession>
<gene>
    <name evidence="2" type="ORF">NC653_030219</name>
</gene>
<evidence type="ECO:0000313" key="3">
    <source>
        <dbReference type="Proteomes" id="UP001164929"/>
    </source>
</evidence>
<feature type="region of interest" description="Disordered" evidence="1">
    <location>
        <begin position="1"/>
        <end position="93"/>
    </location>
</feature>
<organism evidence="2 3">
    <name type="scientific">Populus alba x Populus x berolinensis</name>
    <dbReference type="NCBI Taxonomy" id="444605"/>
    <lineage>
        <taxon>Eukaryota</taxon>
        <taxon>Viridiplantae</taxon>
        <taxon>Streptophyta</taxon>
        <taxon>Embryophyta</taxon>
        <taxon>Tracheophyta</taxon>
        <taxon>Spermatophyta</taxon>
        <taxon>Magnoliopsida</taxon>
        <taxon>eudicotyledons</taxon>
        <taxon>Gunneridae</taxon>
        <taxon>Pentapetalae</taxon>
        <taxon>rosids</taxon>
        <taxon>fabids</taxon>
        <taxon>Malpighiales</taxon>
        <taxon>Salicaceae</taxon>
        <taxon>Saliceae</taxon>
        <taxon>Populus</taxon>
    </lineage>
</organism>
<proteinExistence type="predicted"/>
<evidence type="ECO:0000313" key="2">
    <source>
        <dbReference type="EMBL" id="KAJ6974080.1"/>
    </source>
</evidence>
<dbReference type="AlphaFoldDB" id="A0AAD6LW15"/>
<protein>
    <submittedName>
        <fullName evidence="2">Uncharacterized protein</fullName>
    </submittedName>
</protein>
<feature type="compositionally biased region" description="Pro residues" evidence="1">
    <location>
        <begin position="61"/>
        <end position="74"/>
    </location>
</feature>
<evidence type="ECO:0000256" key="1">
    <source>
        <dbReference type="SAM" id="MobiDB-lite"/>
    </source>
</evidence>
<reference evidence="2" key="1">
    <citation type="journal article" date="2023" name="Mol. Ecol. Resour.">
        <title>Chromosome-level genome assembly of a triploid poplar Populus alba 'Berolinensis'.</title>
        <authorList>
            <person name="Chen S."/>
            <person name="Yu Y."/>
            <person name="Wang X."/>
            <person name="Wang S."/>
            <person name="Zhang T."/>
            <person name="Zhou Y."/>
            <person name="He R."/>
            <person name="Meng N."/>
            <person name="Wang Y."/>
            <person name="Liu W."/>
            <person name="Liu Z."/>
            <person name="Liu J."/>
            <person name="Guo Q."/>
            <person name="Huang H."/>
            <person name="Sederoff R.R."/>
            <person name="Wang G."/>
            <person name="Qu G."/>
            <person name="Chen S."/>
        </authorList>
    </citation>
    <scope>NUCLEOTIDE SEQUENCE</scope>
    <source>
        <strain evidence="2">SC-2020</strain>
    </source>
</reference>
<dbReference type="Proteomes" id="UP001164929">
    <property type="component" value="Chromosome 13"/>
</dbReference>
<dbReference type="EMBL" id="JAQIZT010000013">
    <property type="protein sequence ID" value="KAJ6974080.1"/>
    <property type="molecule type" value="Genomic_DNA"/>
</dbReference>
<name>A0AAD6LW15_9ROSI</name>